<dbReference type="GO" id="GO:0003824">
    <property type="term" value="F:catalytic activity"/>
    <property type="evidence" value="ECO:0007669"/>
    <property type="project" value="InterPro"/>
</dbReference>
<dbReference type="SUPFAM" id="SSF50800">
    <property type="entry name" value="PK beta-barrel domain-like"/>
    <property type="match status" value="1"/>
</dbReference>
<name>A0A060QIB7_9PROT</name>
<dbReference type="PANTHER" id="PTHR14237:SF19">
    <property type="entry name" value="MITOCHONDRIAL AMIDOXIME REDUCING COMPONENT 1"/>
    <property type="match status" value="1"/>
</dbReference>
<proteinExistence type="predicted"/>
<dbReference type="AlphaFoldDB" id="A0A060QIB7"/>
<feature type="domain" description="MOSC" evidence="1">
    <location>
        <begin position="101"/>
        <end position="261"/>
    </location>
</feature>
<dbReference type="Pfam" id="PF03473">
    <property type="entry name" value="MOSC"/>
    <property type="match status" value="1"/>
</dbReference>
<evidence type="ECO:0000313" key="2">
    <source>
        <dbReference type="EMBL" id="CDG40909.1"/>
    </source>
</evidence>
<evidence type="ECO:0000259" key="1">
    <source>
        <dbReference type="PROSITE" id="PS51340"/>
    </source>
</evidence>
<dbReference type="eggNOG" id="COG3217">
    <property type="taxonomic scope" value="Bacteria"/>
</dbReference>
<comment type="caution">
    <text evidence="2">The sequence shown here is derived from an EMBL/GenBank/DDBJ whole genome shotgun (WGS) entry which is preliminary data.</text>
</comment>
<reference evidence="2 3" key="1">
    <citation type="journal article" date="2014" name="Genome Biol. Evol.">
        <title>Acetic acid bacteria genomes reveal functional traits for adaptation to life in insect guts.</title>
        <authorList>
            <person name="Chouaia B."/>
            <person name="Gaiarsa S."/>
            <person name="Crotti E."/>
            <person name="Comandatore F."/>
            <person name="Degli Esposti M."/>
            <person name="Ricci I."/>
            <person name="Alma A."/>
            <person name="Favia G."/>
            <person name="Bandi C."/>
            <person name="Daffonchio D."/>
        </authorList>
    </citation>
    <scope>NUCLEOTIDE SEQUENCE [LARGE SCALE GENOMIC DNA]</scope>
    <source>
        <strain evidence="2 3">SF2.1</strain>
    </source>
</reference>
<dbReference type="EMBL" id="CBLX010000024">
    <property type="protein sequence ID" value="CDG40909.1"/>
    <property type="molecule type" value="Genomic_DNA"/>
</dbReference>
<dbReference type="InterPro" id="IPR005303">
    <property type="entry name" value="MOCOS_middle"/>
</dbReference>
<dbReference type="Proteomes" id="UP000027583">
    <property type="component" value="Unassembled WGS sequence"/>
</dbReference>
<protein>
    <submittedName>
        <fullName evidence="2">Flavodoxin reductases (Ferredoxin-NADPH reductases) family 1</fullName>
    </submittedName>
</protein>
<dbReference type="InterPro" id="IPR005302">
    <property type="entry name" value="MoCF_Sase_C"/>
</dbReference>
<dbReference type="SUPFAM" id="SSF141673">
    <property type="entry name" value="MOSC N-terminal domain-like"/>
    <property type="match status" value="1"/>
</dbReference>
<dbReference type="GO" id="GO:0030170">
    <property type="term" value="F:pyridoxal phosphate binding"/>
    <property type="evidence" value="ECO:0007669"/>
    <property type="project" value="InterPro"/>
</dbReference>
<gene>
    <name evidence="2" type="ORF">ASAP_2864</name>
</gene>
<organism evidence="2 3">
    <name type="scientific">Asaia bogorensis</name>
    <dbReference type="NCBI Taxonomy" id="91915"/>
    <lineage>
        <taxon>Bacteria</taxon>
        <taxon>Pseudomonadati</taxon>
        <taxon>Pseudomonadota</taxon>
        <taxon>Alphaproteobacteria</taxon>
        <taxon>Acetobacterales</taxon>
        <taxon>Acetobacteraceae</taxon>
        <taxon>Asaia</taxon>
    </lineage>
</organism>
<sequence>MTRLAALYIHPVKSMHRVDMTALELDPWGPRGDRRWLVVAPDGRFMTQRQHPAMARILTALNGETLHLTGSDGSELRIDPPAPQAPAMTVSVWKDHAIAARDAGDEAAAWLSAILGTACRLVHMADPAHARPTEFGSVSFADGFPLLVTNTASLDDLNARLDQPVPMERFRPNIVIETDQPWAEDEWRSIRIGTVELDLVKPCSRCIVTTIDQESGTIPVPREPLKTMTGFRHRPGGVMFGQNAVIRQAGTIRLGDAVELIG</sequence>
<dbReference type="GO" id="GO:0030151">
    <property type="term" value="F:molybdenum ion binding"/>
    <property type="evidence" value="ECO:0007669"/>
    <property type="project" value="InterPro"/>
</dbReference>
<reference evidence="2 3" key="2">
    <citation type="journal article" date="2014" name="PLoS ONE">
        <title>Evolution of mitochondria reconstructed from the energy metabolism of living bacteria.</title>
        <authorList>
            <person name="Degli Esposti M."/>
            <person name="Chouaia B."/>
            <person name="Comandatore F."/>
            <person name="Crotti E."/>
            <person name="Sassera D."/>
            <person name="Lievens P.M."/>
            <person name="Daffonchio D."/>
            <person name="Bandi C."/>
        </authorList>
    </citation>
    <scope>NUCLEOTIDE SEQUENCE [LARGE SCALE GENOMIC DNA]</scope>
    <source>
        <strain evidence="2 3">SF2.1</strain>
    </source>
</reference>
<dbReference type="InterPro" id="IPR011037">
    <property type="entry name" value="Pyrv_Knase-like_insert_dom_sf"/>
</dbReference>
<dbReference type="Pfam" id="PF03476">
    <property type="entry name" value="MOSC_N"/>
    <property type="match status" value="1"/>
</dbReference>
<evidence type="ECO:0000313" key="3">
    <source>
        <dbReference type="Proteomes" id="UP000027583"/>
    </source>
</evidence>
<accession>A0A060QIB7</accession>
<dbReference type="PROSITE" id="PS51340">
    <property type="entry name" value="MOSC"/>
    <property type="match status" value="1"/>
</dbReference>
<dbReference type="PANTHER" id="PTHR14237">
    <property type="entry name" value="MOLYBDOPTERIN COFACTOR SULFURASE MOSC"/>
    <property type="match status" value="1"/>
</dbReference>